<reference evidence="9" key="1">
    <citation type="submission" date="2017-06" db="EMBL/GenBank/DDBJ databases">
        <authorList>
            <person name="LiPuma J."/>
            <person name="Spilker T."/>
        </authorList>
    </citation>
    <scope>NUCLEOTIDE SEQUENCE [LARGE SCALE GENOMIC DNA]</scope>
    <source>
        <strain evidence="9">AU17325</strain>
    </source>
</reference>
<keyword evidence="2" id="KW-0805">Transcription regulation</keyword>
<dbReference type="PROSITE" id="PS50110">
    <property type="entry name" value="RESPONSE_REGULATORY"/>
    <property type="match status" value="1"/>
</dbReference>
<dbReference type="CDD" id="cd06170">
    <property type="entry name" value="LuxR_C_like"/>
    <property type="match status" value="1"/>
</dbReference>
<dbReference type="GeneID" id="99664572"/>
<reference evidence="8 9" key="2">
    <citation type="submission" date="2017-08" db="EMBL/GenBank/DDBJ databases">
        <title>WGS of novel Burkholderia cepaca complex species.</title>
        <authorList>
            <person name="Lipuma J."/>
            <person name="Spilker T."/>
        </authorList>
    </citation>
    <scope>NUCLEOTIDE SEQUENCE [LARGE SCALE GENOMIC DNA]</scope>
    <source>
        <strain evidence="8 9">AU17325</strain>
    </source>
</reference>
<dbReference type="Gene3D" id="1.10.10.10">
    <property type="entry name" value="Winged helix-like DNA-binding domain superfamily/Winged helix DNA-binding domain"/>
    <property type="match status" value="1"/>
</dbReference>
<feature type="domain" description="HTH luxR-type" evidence="6">
    <location>
        <begin position="148"/>
        <end position="213"/>
    </location>
</feature>
<dbReference type="RefSeq" id="WP_043185489.1">
    <property type="nucleotide sequence ID" value="NZ_CP184470.1"/>
</dbReference>
<dbReference type="SUPFAM" id="SSF46894">
    <property type="entry name" value="C-terminal effector domain of the bipartite response regulators"/>
    <property type="match status" value="1"/>
</dbReference>
<evidence type="ECO:0000256" key="2">
    <source>
        <dbReference type="ARBA" id="ARBA00023015"/>
    </source>
</evidence>
<dbReference type="PANTHER" id="PTHR43214:SF41">
    <property type="entry name" value="NITRATE_NITRITE RESPONSE REGULATOR PROTEIN NARP"/>
    <property type="match status" value="1"/>
</dbReference>
<dbReference type="InterPro" id="IPR001789">
    <property type="entry name" value="Sig_transdc_resp-reg_receiver"/>
</dbReference>
<dbReference type="OrthoDB" id="9816469at2"/>
<sequence>MNRRIVIVDDHPLIRMAVRMVLERDGHEVVAECRTGVDGVQAVRALKPDLVILDLVIPDLDGFSVMDRLRGAELDASILVLTSGDTRNYAMRCLQAGASGFVCKDDGLDEISKAVKALLAGYSYFPQVVTNMLRENLQEISATESMGLAAELDGLTDREMTVLGLLVKGMNNQEIGRTLMLSHKTVSTYKVRLMSKLNAPNMVELVKVAQRNGIATS</sequence>
<gene>
    <name evidence="8" type="ORF">CFB84_37855</name>
</gene>
<keyword evidence="3 8" id="KW-0238">DNA-binding</keyword>
<evidence type="ECO:0000313" key="9">
    <source>
        <dbReference type="Proteomes" id="UP000214600"/>
    </source>
</evidence>
<dbReference type="PROSITE" id="PS00622">
    <property type="entry name" value="HTH_LUXR_1"/>
    <property type="match status" value="1"/>
</dbReference>
<evidence type="ECO:0000256" key="4">
    <source>
        <dbReference type="ARBA" id="ARBA00023163"/>
    </source>
</evidence>
<dbReference type="Gene3D" id="3.40.50.2300">
    <property type="match status" value="1"/>
</dbReference>
<dbReference type="InterPro" id="IPR011006">
    <property type="entry name" value="CheY-like_superfamily"/>
</dbReference>
<feature type="domain" description="Response regulatory" evidence="7">
    <location>
        <begin position="4"/>
        <end position="119"/>
    </location>
</feature>
<accession>A0A228HTI3</accession>
<dbReference type="GO" id="GO:0003677">
    <property type="term" value="F:DNA binding"/>
    <property type="evidence" value="ECO:0007669"/>
    <property type="project" value="UniProtKB-KW"/>
</dbReference>
<dbReference type="SMART" id="SM00448">
    <property type="entry name" value="REC"/>
    <property type="match status" value="1"/>
</dbReference>
<dbReference type="GO" id="GO:0006355">
    <property type="term" value="P:regulation of DNA-templated transcription"/>
    <property type="evidence" value="ECO:0007669"/>
    <property type="project" value="InterPro"/>
</dbReference>
<dbReference type="PANTHER" id="PTHR43214">
    <property type="entry name" value="TWO-COMPONENT RESPONSE REGULATOR"/>
    <property type="match status" value="1"/>
</dbReference>
<evidence type="ECO:0000259" key="7">
    <source>
        <dbReference type="PROSITE" id="PS50110"/>
    </source>
</evidence>
<protein>
    <submittedName>
        <fullName evidence="8">DNA-binding response regulator</fullName>
    </submittedName>
</protein>
<dbReference type="InterPro" id="IPR039420">
    <property type="entry name" value="WalR-like"/>
</dbReference>
<feature type="modified residue" description="4-aspartylphosphate" evidence="5">
    <location>
        <position position="54"/>
    </location>
</feature>
<dbReference type="Pfam" id="PF00072">
    <property type="entry name" value="Response_reg"/>
    <property type="match status" value="1"/>
</dbReference>
<evidence type="ECO:0000256" key="3">
    <source>
        <dbReference type="ARBA" id="ARBA00023125"/>
    </source>
</evidence>
<proteinExistence type="predicted"/>
<dbReference type="InterPro" id="IPR000792">
    <property type="entry name" value="Tscrpt_reg_LuxR_C"/>
</dbReference>
<dbReference type="PROSITE" id="PS50043">
    <property type="entry name" value="HTH_LUXR_2"/>
    <property type="match status" value="1"/>
</dbReference>
<dbReference type="SUPFAM" id="SSF52172">
    <property type="entry name" value="CheY-like"/>
    <property type="match status" value="1"/>
</dbReference>
<dbReference type="EMBL" id="NKFA01000032">
    <property type="protein sequence ID" value="OXI33503.1"/>
    <property type="molecule type" value="Genomic_DNA"/>
</dbReference>
<dbReference type="GO" id="GO:0000160">
    <property type="term" value="P:phosphorelay signal transduction system"/>
    <property type="evidence" value="ECO:0007669"/>
    <property type="project" value="InterPro"/>
</dbReference>
<comment type="caution">
    <text evidence="8">The sequence shown here is derived from an EMBL/GenBank/DDBJ whole genome shotgun (WGS) entry which is preliminary data.</text>
</comment>
<dbReference type="Pfam" id="PF00196">
    <property type="entry name" value="GerE"/>
    <property type="match status" value="1"/>
</dbReference>
<evidence type="ECO:0000256" key="5">
    <source>
        <dbReference type="PROSITE-ProRule" id="PRU00169"/>
    </source>
</evidence>
<name>A0A228HTI3_9BURK</name>
<dbReference type="InterPro" id="IPR016032">
    <property type="entry name" value="Sig_transdc_resp-reg_C-effctor"/>
</dbReference>
<dbReference type="Proteomes" id="UP000214600">
    <property type="component" value="Unassembled WGS sequence"/>
</dbReference>
<dbReference type="InterPro" id="IPR036388">
    <property type="entry name" value="WH-like_DNA-bd_sf"/>
</dbReference>
<evidence type="ECO:0000259" key="6">
    <source>
        <dbReference type="PROSITE" id="PS50043"/>
    </source>
</evidence>
<evidence type="ECO:0000256" key="1">
    <source>
        <dbReference type="ARBA" id="ARBA00022553"/>
    </source>
</evidence>
<evidence type="ECO:0000313" key="8">
    <source>
        <dbReference type="EMBL" id="OXI33503.1"/>
    </source>
</evidence>
<dbReference type="CDD" id="cd17535">
    <property type="entry name" value="REC_NarL-like"/>
    <property type="match status" value="1"/>
</dbReference>
<dbReference type="InterPro" id="IPR058245">
    <property type="entry name" value="NreC/VraR/RcsB-like_REC"/>
</dbReference>
<keyword evidence="1 5" id="KW-0597">Phosphoprotein</keyword>
<dbReference type="AlphaFoldDB" id="A0A228HTI3"/>
<dbReference type="PRINTS" id="PR00038">
    <property type="entry name" value="HTHLUXR"/>
</dbReference>
<keyword evidence="4" id="KW-0804">Transcription</keyword>
<dbReference type="SMART" id="SM00421">
    <property type="entry name" value="HTH_LUXR"/>
    <property type="match status" value="1"/>
</dbReference>
<organism evidence="8 9">
    <name type="scientific">Burkholderia aenigmatica</name>
    <dbReference type="NCBI Taxonomy" id="2015348"/>
    <lineage>
        <taxon>Bacteria</taxon>
        <taxon>Pseudomonadati</taxon>
        <taxon>Pseudomonadota</taxon>
        <taxon>Betaproteobacteria</taxon>
        <taxon>Burkholderiales</taxon>
        <taxon>Burkholderiaceae</taxon>
        <taxon>Burkholderia</taxon>
        <taxon>Burkholderia cepacia complex</taxon>
    </lineage>
</organism>